<gene>
    <name evidence="1" type="ORF">J2W48_000311</name>
</gene>
<name>A0ABU1Y404_9FLAO</name>
<reference evidence="1 2" key="1">
    <citation type="submission" date="2023-07" db="EMBL/GenBank/DDBJ databases">
        <title>Sorghum-associated microbial communities from plants grown in Nebraska, USA.</title>
        <authorList>
            <person name="Schachtman D."/>
        </authorList>
    </citation>
    <scope>NUCLEOTIDE SEQUENCE [LARGE SCALE GENOMIC DNA]</scope>
    <source>
        <strain evidence="1 2">4129</strain>
    </source>
</reference>
<keyword evidence="2" id="KW-1185">Reference proteome</keyword>
<dbReference type="Proteomes" id="UP001269081">
    <property type="component" value="Unassembled WGS sequence"/>
</dbReference>
<sequence length="44" mass="5335">MFGYRIKRNIAIDNNITFFTFELRLKLQASFFSYTITIKKIKNE</sequence>
<evidence type="ECO:0000313" key="2">
    <source>
        <dbReference type="Proteomes" id="UP001269081"/>
    </source>
</evidence>
<protein>
    <submittedName>
        <fullName evidence="1">Uncharacterized protein</fullName>
    </submittedName>
</protein>
<evidence type="ECO:0000313" key="1">
    <source>
        <dbReference type="EMBL" id="MDR7208390.1"/>
    </source>
</evidence>
<organism evidence="1 2">
    <name type="scientific">Flavobacterium piscis</name>
    <dbReference type="NCBI Taxonomy" id="1114874"/>
    <lineage>
        <taxon>Bacteria</taxon>
        <taxon>Pseudomonadati</taxon>
        <taxon>Bacteroidota</taxon>
        <taxon>Flavobacteriia</taxon>
        <taxon>Flavobacteriales</taxon>
        <taxon>Flavobacteriaceae</taxon>
        <taxon>Flavobacterium</taxon>
    </lineage>
</organism>
<proteinExistence type="predicted"/>
<comment type="caution">
    <text evidence="1">The sequence shown here is derived from an EMBL/GenBank/DDBJ whole genome shotgun (WGS) entry which is preliminary data.</text>
</comment>
<dbReference type="EMBL" id="JAVDWQ010000001">
    <property type="protein sequence ID" value="MDR7208390.1"/>
    <property type="molecule type" value="Genomic_DNA"/>
</dbReference>
<accession>A0ABU1Y404</accession>